<dbReference type="CDD" id="cd16377">
    <property type="entry name" value="23S_rRNA_IVP_like"/>
    <property type="match status" value="1"/>
</dbReference>
<dbReference type="EMBL" id="JADKGY010000020">
    <property type="protein sequence ID" value="MBK9983459.1"/>
    <property type="molecule type" value="Genomic_DNA"/>
</dbReference>
<name>A0A9D7SWI1_9BACT</name>
<organism evidence="1 2">
    <name type="scientific">Candidatus Opimibacter skivensis</name>
    <dbReference type="NCBI Taxonomy" id="2982028"/>
    <lineage>
        <taxon>Bacteria</taxon>
        <taxon>Pseudomonadati</taxon>
        <taxon>Bacteroidota</taxon>
        <taxon>Saprospiria</taxon>
        <taxon>Saprospirales</taxon>
        <taxon>Saprospiraceae</taxon>
        <taxon>Candidatus Opimibacter</taxon>
    </lineage>
</organism>
<dbReference type="NCBIfam" id="TIGR02436">
    <property type="entry name" value="four helix bundle protein"/>
    <property type="match status" value="1"/>
</dbReference>
<evidence type="ECO:0000313" key="2">
    <source>
        <dbReference type="Proteomes" id="UP000808337"/>
    </source>
</evidence>
<dbReference type="Proteomes" id="UP000808337">
    <property type="component" value="Unassembled WGS sequence"/>
</dbReference>
<comment type="caution">
    <text evidence="1">The sequence shown here is derived from an EMBL/GenBank/DDBJ whole genome shotgun (WGS) entry which is preliminary data.</text>
</comment>
<dbReference type="InterPro" id="IPR012657">
    <property type="entry name" value="23S_rRNA-intervening_sequence"/>
</dbReference>
<dbReference type="PANTHER" id="PTHR38471:SF2">
    <property type="entry name" value="FOUR HELIX BUNDLE PROTEIN"/>
    <property type="match status" value="1"/>
</dbReference>
<sequence length="136" mass="15666">MLKFKTYSFETLDVWKEIRILSKIIYNATNSFPREEKFGLVSQMRRAVISISSNIAEGSSRKSLKDQARYTELSFGSLMELLSQAILSHDINLVSEIQIAEIRMHVDQVGFLLDGLKKSQLKRFNEQKNNNSKHTP</sequence>
<evidence type="ECO:0000313" key="1">
    <source>
        <dbReference type="EMBL" id="MBK9983459.1"/>
    </source>
</evidence>
<gene>
    <name evidence="1" type="ORF">IPP15_13920</name>
</gene>
<dbReference type="PANTHER" id="PTHR38471">
    <property type="entry name" value="FOUR HELIX BUNDLE PROTEIN"/>
    <property type="match status" value="1"/>
</dbReference>
<dbReference type="AlphaFoldDB" id="A0A9D7SWI1"/>
<reference evidence="1 2" key="1">
    <citation type="submission" date="2020-10" db="EMBL/GenBank/DDBJ databases">
        <title>Connecting structure to function with the recovery of over 1000 high-quality activated sludge metagenome-assembled genomes encoding full-length rRNA genes using long-read sequencing.</title>
        <authorList>
            <person name="Singleton C.M."/>
            <person name="Petriglieri F."/>
            <person name="Kristensen J.M."/>
            <person name="Kirkegaard R.H."/>
            <person name="Michaelsen T.Y."/>
            <person name="Andersen M.H."/>
            <person name="Karst S.M."/>
            <person name="Dueholm M.S."/>
            <person name="Nielsen P.H."/>
            <person name="Albertsen M."/>
        </authorList>
    </citation>
    <scope>NUCLEOTIDE SEQUENCE [LARGE SCALE GENOMIC DNA]</scope>
    <source>
        <strain evidence="1">Ribe_18-Q3-R11-54_MAXAC.273</strain>
    </source>
</reference>
<proteinExistence type="predicted"/>
<dbReference type="Pfam" id="PF05635">
    <property type="entry name" value="23S_rRNA_IVP"/>
    <property type="match status" value="1"/>
</dbReference>
<dbReference type="Gene3D" id="1.20.1440.60">
    <property type="entry name" value="23S rRNA-intervening sequence"/>
    <property type="match status" value="1"/>
</dbReference>
<dbReference type="InterPro" id="IPR036583">
    <property type="entry name" value="23S_rRNA_IVS_sf"/>
</dbReference>
<accession>A0A9D7SWI1</accession>
<protein>
    <submittedName>
        <fullName evidence="1">Four helix bundle protein</fullName>
    </submittedName>
</protein>
<dbReference type="SUPFAM" id="SSF158446">
    <property type="entry name" value="IVS-encoded protein-like"/>
    <property type="match status" value="1"/>
</dbReference>